<accession>A0A1B9AUH4</accession>
<proteinExistence type="predicted"/>
<comment type="caution">
    <text evidence="2">The sequence shown here is derived from an EMBL/GenBank/DDBJ whole genome shotgun (WGS) entry which is preliminary data.</text>
</comment>
<protein>
    <recommendedName>
        <fullName evidence="4">CTP synthase</fullName>
    </recommendedName>
</protein>
<feature type="transmembrane region" description="Helical" evidence="1">
    <location>
        <begin position="6"/>
        <end position="27"/>
    </location>
</feature>
<dbReference type="InterPro" id="IPR046208">
    <property type="entry name" value="DUF6241"/>
</dbReference>
<dbReference type="EMBL" id="MAYT01000023">
    <property type="protein sequence ID" value="OCA87454.1"/>
    <property type="molecule type" value="Genomic_DNA"/>
</dbReference>
<name>A0A1B9AUH4_9BACI</name>
<keyword evidence="1" id="KW-0812">Transmembrane</keyword>
<reference evidence="3" key="1">
    <citation type="submission" date="2016-05" db="EMBL/GenBank/DDBJ databases">
        <authorList>
            <person name="Liu B."/>
            <person name="Wang J."/>
            <person name="Zhu Y."/>
            <person name="Liu G."/>
            <person name="Chen Q."/>
            <person name="Chen Z."/>
            <person name="Lan J."/>
            <person name="Che J."/>
            <person name="Ge C."/>
            <person name="Shi H."/>
            <person name="Pan Z."/>
            <person name="Liu X."/>
        </authorList>
    </citation>
    <scope>NUCLEOTIDE SEQUENCE [LARGE SCALE GENOMIC DNA]</scope>
    <source>
        <strain evidence="3">FJAT-27215</strain>
    </source>
</reference>
<sequence>MNKKLLAIIVITISMIILVGLASLLIVQKSSTKEKETKEEVLKEDQTKVIGGVEHKIEVKKNPTQDEIVSIMHKMTHQKVIARDKWGAIEMTPENIDKVYEVIKPSKFKDKEDLLLITEKWKQGDFSEVDKDHNFFWKLQNGNIGKAFGVVSEEEEKQFIENNFRNNKSVEK</sequence>
<keyword evidence="1" id="KW-1133">Transmembrane helix</keyword>
<organism evidence="2 3">
    <name type="scientific">Pseudobacillus wudalianchiensis</name>
    <dbReference type="NCBI Taxonomy" id="1743143"/>
    <lineage>
        <taxon>Bacteria</taxon>
        <taxon>Bacillati</taxon>
        <taxon>Bacillota</taxon>
        <taxon>Bacilli</taxon>
        <taxon>Bacillales</taxon>
        <taxon>Bacillaceae</taxon>
        <taxon>Pseudobacillus</taxon>
    </lineage>
</organism>
<evidence type="ECO:0000313" key="2">
    <source>
        <dbReference type="EMBL" id="OCA87454.1"/>
    </source>
</evidence>
<gene>
    <name evidence="2" type="ORF">A8F95_09515</name>
</gene>
<dbReference type="RefSeq" id="WP_065410892.1">
    <property type="nucleotide sequence ID" value="NZ_MAYT01000023.1"/>
</dbReference>
<dbReference type="Pfam" id="PF19754">
    <property type="entry name" value="DUF6241"/>
    <property type="match status" value="1"/>
</dbReference>
<dbReference type="Proteomes" id="UP000092578">
    <property type="component" value="Unassembled WGS sequence"/>
</dbReference>
<keyword evidence="3" id="KW-1185">Reference proteome</keyword>
<keyword evidence="1" id="KW-0472">Membrane</keyword>
<dbReference type="AlphaFoldDB" id="A0A1B9AUH4"/>
<evidence type="ECO:0000256" key="1">
    <source>
        <dbReference type="SAM" id="Phobius"/>
    </source>
</evidence>
<evidence type="ECO:0000313" key="3">
    <source>
        <dbReference type="Proteomes" id="UP000092578"/>
    </source>
</evidence>
<evidence type="ECO:0008006" key="4">
    <source>
        <dbReference type="Google" id="ProtNLM"/>
    </source>
</evidence>